<keyword evidence="1" id="KW-0677">Repeat</keyword>
<proteinExistence type="predicted"/>
<dbReference type="InterPro" id="IPR050708">
    <property type="entry name" value="T6SS_VgrG/RHS"/>
</dbReference>
<gene>
    <name evidence="3" type="ORF">B7C62_15730</name>
</gene>
<evidence type="ECO:0000313" key="3">
    <source>
        <dbReference type="EMBL" id="ARF73548.1"/>
    </source>
</evidence>
<dbReference type="KEGG" id="kab:B7C62_15730"/>
<protein>
    <recommendedName>
        <fullName evidence="2">Teneurin-like YD-shell domain-containing protein</fullName>
    </recommendedName>
</protein>
<reference evidence="3 4" key="1">
    <citation type="submission" date="2017-04" db="EMBL/GenBank/DDBJ databases">
        <title>The complete genome sequence of Streptomyces albolongus YIM 101047, the producer of novel bafilomycins and novel odoriferous sesquiterpenoids.</title>
        <authorList>
            <person name="Yin M."/>
            <person name="Jiang Y."/>
        </authorList>
    </citation>
    <scope>NUCLEOTIDE SEQUENCE [LARGE SCALE GENOMIC DNA]</scope>
    <source>
        <strain evidence="3 4">YIM 101047</strain>
    </source>
</reference>
<dbReference type="PANTHER" id="PTHR32305:SF15">
    <property type="entry name" value="PROTEIN RHSA-RELATED"/>
    <property type="match status" value="1"/>
</dbReference>
<keyword evidence="4" id="KW-1185">Reference proteome</keyword>
<dbReference type="Gene3D" id="2.180.10.10">
    <property type="entry name" value="RHS repeat-associated core"/>
    <property type="match status" value="1"/>
</dbReference>
<evidence type="ECO:0000313" key="4">
    <source>
        <dbReference type="Proteomes" id="UP000192251"/>
    </source>
</evidence>
<evidence type="ECO:0000256" key="1">
    <source>
        <dbReference type="ARBA" id="ARBA00022737"/>
    </source>
</evidence>
<dbReference type="PANTHER" id="PTHR32305">
    <property type="match status" value="1"/>
</dbReference>
<feature type="domain" description="Teneurin-like YD-shell" evidence="2">
    <location>
        <begin position="28"/>
        <end position="105"/>
    </location>
</feature>
<dbReference type="InterPro" id="IPR056823">
    <property type="entry name" value="TEN-like_YD-shell"/>
</dbReference>
<dbReference type="InterPro" id="IPR022385">
    <property type="entry name" value="Rhs_assc_core"/>
</dbReference>
<dbReference type="Pfam" id="PF25023">
    <property type="entry name" value="TEN_YD-shell"/>
    <property type="match status" value="1"/>
</dbReference>
<dbReference type="Proteomes" id="UP000192251">
    <property type="component" value="Chromosome"/>
</dbReference>
<sequence length="188" mass="21168">MGDHRGIRPVAQTERLLDAKASREAIDERFFAIATDLVGCPTELVDEAGALAWHSRADLWGKTAWAMGNTAYTPLRFPGQYFDPETGLHDNHHRHYDPETARYLTLAPLGLTPAPNPSAYVRNPHTWADPLGLAPEYHEFHSVQDAANATRLRGDGKPHDFDYIRDHTGVGDEHYFHRRIFGLLNFGD</sequence>
<dbReference type="EMBL" id="CP020563">
    <property type="protein sequence ID" value="ARF73548.1"/>
    <property type="molecule type" value="Genomic_DNA"/>
</dbReference>
<accession>A0ABC8BUX1</accession>
<organism evidence="3 4">
    <name type="scientific">Kitasatospora albolonga</name>
    <dbReference type="NCBI Taxonomy" id="68173"/>
    <lineage>
        <taxon>Bacteria</taxon>
        <taxon>Bacillati</taxon>
        <taxon>Actinomycetota</taxon>
        <taxon>Actinomycetes</taxon>
        <taxon>Kitasatosporales</taxon>
        <taxon>Streptomycetaceae</taxon>
        <taxon>Kitasatospora</taxon>
    </lineage>
</organism>
<dbReference type="NCBIfam" id="TIGR03696">
    <property type="entry name" value="Rhs_assc_core"/>
    <property type="match status" value="1"/>
</dbReference>
<evidence type="ECO:0000259" key="2">
    <source>
        <dbReference type="Pfam" id="PF25023"/>
    </source>
</evidence>
<dbReference type="AlphaFoldDB" id="A0ABC8BUX1"/>
<name>A0ABC8BUX1_9ACTN</name>
<dbReference type="PRINTS" id="PR00394">
    <property type="entry name" value="RHSPROTEIN"/>
</dbReference>